<dbReference type="InterPro" id="IPR009057">
    <property type="entry name" value="Homeodomain-like_sf"/>
</dbReference>
<dbReference type="InterPro" id="IPR001584">
    <property type="entry name" value="Integrase_cat-core"/>
</dbReference>
<dbReference type="EMBL" id="CADCVI010000048">
    <property type="protein sequence ID" value="CAA9460152.1"/>
    <property type="molecule type" value="Genomic_DNA"/>
</dbReference>
<protein>
    <recommendedName>
        <fullName evidence="1">Integrase catalytic domain-containing protein</fullName>
    </recommendedName>
</protein>
<dbReference type="GO" id="GO:0015074">
    <property type="term" value="P:DNA integration"/>
    <property type="evidence" value="ECO:0007669"/>
    <property type="project" value="InterPro"/>
</dbReference>
<reference evidence="2" key="1">
    <citation type="submission" date="2020-02" db="EMBL/GenBank/DDBJ databases">
        <authorList>
            <person name="Meier V. D."/>
        </authorList>
    </citation>
    <scope>NUCLEOTIDE SEQUENCE</scope>
    <source>
        <strain evidence="2">AVDCRST_MAG25</strain>
    </source>
</reference>
<gene>
    <name evidence="2" type="ORF">AVDCRST_MAG25-734</name>
</gene>
<dbReference type="Gene3D" id="3.30.420.10">
    <property type="entry name" value="Ribonuclease H-like superfamily/Ribonuclease H"/>
    <property type="match status" value="1"/>
</dbReference>
<evidence type="ECO:0000259" key="1">
    <source>
        <dbReference type="PROSITE" id="PS50994"/>
    </source>
</evidence>
<sequence>MTRRRRVEPTEEWAELELLLEWPEQVEYERIRPPMVFGSPVAERSRQTGTPQTTLRRRIASFESEGMRGLFEPGEVRVAGRTTLPPEMRRLVLDLKTEHPPMRDNEIAAICYMRFGRRPHGRTVRRVLETGPTAIRMFRRFEPYHKIPDAEERRLAVVTLHAEGWNTKSIAGYLKTSRPTVYRTLKRWIHEGVHGLEDKPRGGKRKARLRAMNEVRKLQENPELGEFRVSAALEQIGIYLSPRTCGRILAVNRKLYGLKKPKRGSKEKKEMPFQSARRHEIWSVDVRYLDHNLPPDELPEGGKVYAISILENHSRALLASTVTTSQDTTAYLSVLYAAVERYGAPEVLVSDGAGIFKANQARAVYRSLGIRKETIERRRRWQNFVETTFNIQRRMADYHFAKAESWEGLVAAHDRWVERYNTQMHWAHRERKDARRSPAEVLGFLTGVRHRPEELERAFFSTRFTRVLDATGYARLKHWKIYGDEGLAKREVVLWLGPDVLSVEFAGDTLARYDVQYSPRTNRLREVKSPRLFETPHRRGSTQPRLFELAALGEGGWLKALKLEEYVPRKLQRSVALQQALFAYAEVL</sequence>
<name>A0A6J4R4U7_9ACTN</name>
<dbReference type="PROSITE" id="PS50994">
    <property type="entry name" value="INTEGRASE"/>
    <property type="match status" value="1"/>
</dbReference>
<dbReference type="SUPFAM" id="SSF53098">
    <property type="entry name" value="Ribonuclease H-like"/>
    <property type="match status" value="1"/>
</dbReference>
<evidence type="ECO:0000313" key="2">
    <source>
        <dbReference type="EMBL" id="CAA9460152.1"/>
    </source>
</evidence>
<dbReference type="InterPro" id="IPR036397">
    <property type="entry name" value="RNaseH_sf"/>
</dbReference>
<dbReference type="AlphaFoldDB" id="A0A6J4R4U7"/>
<dbReference type="PANTHER" id="PTHR35004">
    <property type="entry name" value="TRANSPOSASE RV3428C-RELATED"/>
    <property type="match status" value="1"/>
</dbReference>
<dbReference type="GO" id="GO:0003676">
    <property type="term" value="F:nucleic acid binding"/>
    <property type="evidence" value="ECO:0007669"/>
    <property type="project" value="InterPro"/>
</dbReference>
<dbReference type="SUPFAM" id="SSF46689">
    <property type="entry name" value="Homeodomain-like"/>
    <property type="match status" value="1"/>
</dbReference>
<proteinExistence type="predicted"/>
<accession>A0A6J4R4U7</accession>
<feature type="domain" description="Integrase catalytic" evidence="1">
    <location>
        <begin position="268"/>
        <end position="446"/>
    </location>
</feature>
<dbReference type="InterPro" id="IPR012337">
    <property type="entry name" value="RNaseH-like_sf"/>
</dbReference>
<dbReference type="Pfam" id="PF13384">
    <property type="entry name" value="HTH_23"/>
    <property type="match status" value="1"/>
</dbReference>
<dbReference type="PANTHER" id="PTHR35004:SF7">
    <property type="entry name" value="INTEGRASE PROTEIN"/>
    <property type="match status" value="1"/>
</dbReference>
<organism evidence="2">
    <name type="scientific">uncultured Rubrobacteraceae bacterium</name>
    <dbReference type="NCBI Taxonomy" id="349277"/>
    <lineage>
        <taxon>Bacteria</taxon>
        <taxon>Bacillati</taxon>
        <taxon>Actinomycetota</taxon>
        <taxon>Rubrobacteria</taxon>
        <taxon>Rubrobacterales</taxon>
        <taxon>Rubrobacteraceae</taxon>
        <taxon>environmental samples</taxon>
    </lineage>
</organism>